<dbReference type="Proteomes" id="UP000605970">
    <property type="component" value="Unassembled WGS sequence"/>
</dbReference>
<gene>
    <name evidence="1" type="ORF">Mgra_00006810</name>
</gene>
<reference evidence="1" key="1">
    <citation type="journal article" date="2020" name="Ecol. Evol.">
        <title>Genome structure and content of the rice root-knot nematode (Meloidogyne graminicola).</title>
        <authorList>
            <person name="Phan N.T."/>
            <person name="Danchin E.G.J."/>
            <person name="Klopp C."/>
            <person name="Perfus-Barbeoch L."/>
            <person name="Kozlowski D.K."/>
            <person name="Koutsovoulos G.D."/>
            <person name="Lopez-Roques C."/>
            <person name="Bouchez O."/>
            <person name="Zahm M."/>
            <person name="Besnard G."/>
            <person name="Bellafiore S."/>
        </authorList>
    </citation>
    <scope>NUCLEOTIDE SEQUENCE</scope>
    <source>
        <strain evidence="1">VN-18</strain>
    </source>
</reference>
<proteinExistence type="predicted"/>
<evidence type="ECO:0000313" key="2">
    <source>
        <dbReference type="Proteomes" id="UP000605970"/>
    </source>
</evidence>
<comment type="caution">
    <text evidence="1">The sequence shown here is derived from an EMBL/GenBank/DDBJ whole genome shotgun (WGS) entry which is preliminary data.</text>
</comment>
<evidence type="ECO:0000313" key="1">
    <source>
        <dbReference type="EMBL" id="KAF7633743.1"/>
    </source>
</evidence>
<name>A0A8S9ZKE3_9BILA</name>
<dbReference type="AlphaFoldDB" id="A0A8S9ZKE3"/>
<protein>
    <submittedName>
        <fullName evidence="1">C2H2-type domain-containing protein</fullName>
    </submittedName>
</protein>
<keyword evidence="2" id="KW-1185">Reference proteome</keyword>
<dbReference type="EMBL" id="JABEBT010000070">
    <property type="protein sequence ID" value="KAF7633743.1"/>
    <property type="molecule type" value="Genomic_DNA"/>
</dbReference>
<organism evidence="1 2">
    <name type="scientific">Meloidogyne graminicola</name>
    <dbReference type="NCBI Taxonomy" id="189291"/>
    <lineage>
        <taxon>Eukaryota</taxon>
        <taxon>Metazoa</taxon>
        <taxon>Ecdysozoa</taxon>
        <taxon>Nematoda</taxon>
        <taxon>Chromadorea</taxon>
        <taxon>Rhabditida</taxon>
        <taxon>Tylenchina</taxon>
        <taxon>Tylenchomorpha</taxon>
        <taxon>Tylenchoidea</taxon>
        <taxon>Meloidogynidae</taxon>
        <taxon>Meloidogyninae</taxon>
        <taxon>Meloidogyne</taxon>
    </lineage>
</organism>
<sequence>MLAANIQLWEQDYCATIYVPIIVNYWNKRYEKEGFRFKVFVFENNGSTRYRRAQDHDKAANLVVYIADELV</sequence>
<accession>A0A8S9ZKE3</accession>